<evidence type="ECO:0000313" key="4">
    <source>
        <dbReference type="Proteomes" id="UP000036987"/>
    </source>
</evidence>
<dbReference type="Proteomes" id="UP000036987">
    <property type="component" value="Unassembled WGS sequence"/>
</dbReference>
<feature type="transmembrane region" description="Helical" evidence="1">
    <location>
        <begin position="7"/>
        <end position="24"/>
    </location>
</feature>
<dbReference type="PANTHER" id="PTHR47126">
    <property type="entry name" value="5'-ADENYLYLSULFATE REDUCTASE-LIKE 7"/>
    <property type="match status" value="1"/>
</dbReference>
<protein>
    <submittedName>
        <fullName evidence="3">5'-adenylylsulfate reductase-like 5</fullName>
    </submittedName>
</protein>
<dbReference type="InterPro" id="IPR044794">
    <property type="entry name" value="APRL5/7"/>
</dbReference>
<evidence type="ECO:0000256" key="1">
    <source>
        <dbReference type="SAM" id="Phobius"/>
    </source>
</evidence>
<dbReference type="AlphaFoldDB" id="A0A0K9PSN9"/>
<keyword evidence="1" id="KW-0812">Transmembrane</keyword>
<feature type="domain" description="Thioredoxin" evidence="2">
    <location>
        <begin position="54"/>
        <end position="151"/>
    </location>
</feature>
<accession>A0A0K9PSN9</accession>
<dbReference type="Pfam" id="PF00085">
    <property type="entry name" value="Thioredoxin"/>
    <property type="match status" value="1"/>
</dbReference>
<proteinExistence type="predicted"/>
<evidence type="ECO:0000313" key="3">
    <source>
        <dbReference type="EMBL" id="KMZ71232.1"/>
    </source>
</evidence>
<dbReference type="OrthoDB" id="1899781at2759"/>
<dbReference type="Gene3D" id="3.40.30.10">
    <property type="entry name" value="Glutaredoxin"/>
    <property type="match status" value="1"/>
</dbReference>
<feature type="transmembrane region" description="Helical" evidence="1">
    <location>
        <begin position="196"/>
        <end position="213"/>
    </location>
</feature>
<sequence>MGTRYGIVIFTFIICVFSICFSWVEASAVCRDYDILFIVGSQCPVGVDPFPPLQVTGEVFDKIINRAPKKSIHSVLFHASWCPFSQRTLHVFEALSYMNPQISHMSVEESTASPSVFSRYGIHSFPAILIVNQTTMVRYHGPMDINYLVRFYRQVTGLKPISQISIDQNMISNYKDGKTFSQINYPPVEILKKEPYLAFSILFVFLRTFIYLFPGMILKLKAMWAWQCYVYFSGHFNLGIFEGSRQLLHLIDMKWLWSKLWLTNKTRNLQKGANNARVWATSLASVSG</sequence>
<keyword evidence="4" id="KW-1185">Reference proteome</keyword>
<evidence type="ECO:0000259" key="2">
    <source>
        <dbReference type="Pfam" id="PF00085"/>
    </source>
</evidence>
<dbReference type="InterPro" id="IPR013766">
    <property type="entry name" value="Thioredoxin_domain"/>
</dbReference>
<keyword evidence="1" id="KW-0472">Membrane</keyword>
<dbReference type="OMA" id="SPIEMDG"/>
<reference evidence="4" key="1">
    <citation type="journal article" date="2016" name="Nature">
        <title>The genome of the seagrass Zostera marina reveals angiosperm adaptation to the sea.</title>
        <authorList>
            <person name="Olsen J.L."/>
            <person name="Rouze P."/>
            <person name="Verhelst B."/>
            <person name="Lin Y.-C."/>
            <person name="Bayer T."/>
            <person name="Collen J."/>
            <person name="Dattolo E."/>
            <person name="De Paoli E."/>
            <person name="Dittami S."/>
            <person name="Maumus F."/>
            <person name="Michel G."/>
            <person name="Kersting A."/>
            <person name="Lauritano C."/>
            <person name="Lohaus R."/>
            <person name="Toepel M."/>
            <person name="Tonon T."/>
            <person name="Vanneste K."/>
            <person name="Amirebrahimi M."/>
            <person name="Brakel J."/>
            <person name="Bostroem C."/>
            <person name="Chovatia M."/>
            <person name="Grimwood J."/>
            <person name="Jenkins J.W."/>
            <person name="Jueterbock A."/>
            <person name="Mraz A."/>
            <person name="Stam W.T."/>
            <person name="Tice H."/>
            <person name="Bornberg-Bauer E."/>
            <person name="Green P.J."/>
            <person name="Pearson G.A."/>
            <person name="Procaccini G."/>
            <person name="Duarte C.M."/>
            <person name="Schmutz J."/>
            <person name="Reusch T.B.H."/>
            <person name="Van de Peer Y."/>
        </authorList>
    </citation>
    <scope>NUCLEOTIDE SEQUENCE [LARGE SCALE GENOMIC DNA]</scope>
    <source>
        <strain evidence="4">cv. Finnish</strain>
    </source>
</reference>
<organism evidence="3 4">
    <name type="scientific">Zostera marina</name>
    <name type="common">Eelgrass</name>
    <dbReference type="NCBI Taxonomy" id="29655"/>
    <lineage>
        <taxon>Eukaryota</taxon>
        <taxon>Viridiplantae</taxon>
        <taxon>Streptophyta</taxon>
        <taxon>Embryophyta</taxon>
        <taxon>Tracheophyta</taxon>
        <taxon>Spermatophyta</taxon>
        <taxon>Magnoliopsida</taxon>
        <taxon>Liliopsida</taxon>
        <taxon>Zosteraceae</taxon>
        <taxon>Zostera</taxon>
    </lineage>
</organism>
<name>A0A0K9PSN9_ZOSMR</name>
<dbReference type="InterPro" id="IPR036249">
    <property type="entry name" value="Thioredoxin-like_sf"/>
</dbReference>
<comment type="caution">
    <text evidence="3">The sequence shown here is derived from an EMBL/GenBank/DDBJ whole genome shotgun (WGS) entry which is preliminary data.</text>
</comment>
<dbReference type="SUPFAM" id="SSF52833">
    <property type="entry name" value="Thioredoxin-like"/>
    <property type="match status" value="1"/>
</dbReference>
<dbReference type="EMBL" id="LFYR01000684">
    <property type="protein sequence ID" value="KMZ71232.1"/>
    <property type="molecule type" value="Genomic_DNA"/>
</dbReference>
<gene>
    <name evidence="3" type="ORF">ZOSMA_185G00510</name>
</gene>
<dbReference type="PANTHER" id="PTHR47126:SF3">
    <property type="entry name" value="5'-ADENYLYLSULFATE REDUCTASE-LIKE 5"/>
    <property type="match status" value="1"/>
</dbReference>
<keyword evidence="1" id="KW-1133">Transmembrane helix</keyword>